<accession>B7PIX9</accession>
<dbReference type="EnsemblMetazoa" id="ISCW003485-RA">
    <property type="protein sequence ID" value="ISCW003485-PA"/>
    <property type="gene ID" value="ISCW003485"/>
</dbReference>
<dbReference type="Proteomes" id="UP000001555">
    <property type="component" value="Unassembled WGS sequence"/>
</dbReference>
<protein>
    <submittedName>
        <fullName evidence="1 2">Uncharacterized protein</fullName>
    </submittedName>
</protein>
<evidence type="ECO:0000313" key="2">
    <source>
        <dbReference type="EnsemblMetazoa" id="ISCW003485-PA"/>
    </source>
</evidence>
<evidence type="ECO:0000313" key="3">
    <source>
        <dbReference type="Proteomes" id="UP000001555"/>
    </source>
</evidence>
<proteinExistence type="predicted"/>
<reference evidence="2" key="2">
    <citation type="submission" date="2020-05" db="UniProtKB">
        <authorList>
            <consortium name="EnsemblMetazoa"/>
        </authorList>
    </citation>
    <scope>IDENTIFICATION</scope>
    <source>
        <strain evidence="2">wikel</strain>
    </source>
</reference>
<dbReference type="AlphaFoldDB" id="B7PIX9"/>
<dbReference type="InParanoid" id="B7PIX9"/>
<keyword evidence="3" id="KW-1185">Reference proteome</keyword>
<dbReference type="PaxDb" id="6945-B7PIX9"/>
<dbReference type="HOGENOM" id="CLU_1009289_0_0_1"/>
<organism>
    <name type="scientific">Ixodes scapularis</name>
    <name type="common">Black-legged tick</name>
    <name type="synonym">Deer tick</name>
    <dbReference type="NCBI Taxonomy" id="6945"/>
    <lineage>
        <taxon>Eukaryota</taxon>
        <taxon>Metazoa</taxon>
        <taxon>Ecdysozoa</taxon>
        <taxon>Arthropoda</taxon>
        <taxon>Chelicerata</taxon>
        <taxon>Arachnida</taxon>
        <taxon>Acari</taxon>
        <taxon>Parasitiformes</taxon>
        <taxon>Ixodida</taxon>
        <taxon>Ixodoidea</taxon>
        <taxon>Ixodidae</taxon>
        <taxon>Ixodinae</taxon>
        <taxon>Ixodes</taxon>
    </lineage>
</organism>
<dbReference type="Gene3D" id="3.80.10.10">
    <property type="entry name" value="Ribonuclease Inhibitor"/>
    <property type="match status" value="1"/>
</dbReference>
<dbReference type="VEuPathDB" id="VectorBase:ISCI003485"/>
<dbReference type="EMBL" id="ABJB010030074">
    <property type="status" value="NOT_ANNOTATED_CDS"/>
    <property type="molecule type" value="Genomic_DNA"/>
</dbReference>
<dbReference type="SUPFAM" id="SSF52047">
    <property type="entry name" value="RNI-like"/>
    <property type="match status" value="1"/>
</dbReference>
<dbReference type="VEuPathDB" id="VectorBase:ISCW003485"/>
<dbReference type="EMBL" id="DS722546">
    <property type="protein sequence ID" value="EEC06551.1"/>
    <property type="molecule type" value="Genomic_DNA"/>
</dbReference>
<reference evidence="1 3" key="1">
    <citation type="submission" date="2008-03" db="EMBL/GenBank/DDBJ databases">
        <title>Annotation of Ixodes scapularis.</title>
        <authorList>
            <consortium name="Ixodes scapularis Genome Project Consortium"/>
            <person name="Caler E."/>
            <person name="Hannick L.I."/>
            <person name="Bidwell S."/>
            <person name="Joardar V."/>
            <person name="Thiagarajan M."/>
            <person name="Amedeo P."/>
            <person name="Galinsky K.J."/>
            <person name="Schobel S."/>
            <person name="Inman J."/>
            <person name="Hostetler J."/>
            <person name="Miller J."/>
            <person name="Hammond M."/>
            <person name="Megy K."/>
            <person name="Lawson D."/>
            <person name="Kodira C."/>
            <person name="Sutton G."/>
            <person name="Meyer J."/>
            <person name="Hill C.A."/>
            <person name="Birren B."/>
            <person name="Nene V."/>
            <person name="Collins F."/>
            <person name="Alarcon-Chaidez F."/>
            <person name="Wikel S."/>
            <person name="Strausberg R."/>
        </authorList>
    </citation>
    <scope>NUCLEOTIDE SEQUENCE [LARGE SCALE GENOMIC DNA]</scope>
    <source>
        <strain evidence="3">Wikel</strain>
        <strain evidence="1">Wikel colony</strain>
    </source>
</reference>
<sequence length="276" mass="31349">MEELERRYALIGRRLAQYGSPFDAQCTASRASPCWLQDHQVAWNIAVNCGGIELRCHNPGRLYLSMVPISFHVAPTLRLNESMSTLLAALWLLNNHHCIEYVNVNADIAFGILSRPFFSLVNFRAHIRRLQVTAWLPFEEIPNNDELFSLSLSDIRSLESLTLSGMAFTDFATTNIIEAMRSNDSVLTYVALCGIHVLRDSLEAILSTLGHCRRLKTLNLSFRVGCLGVLKPLEDLLERNRDLEEFRYELNGHVRFPFRALAKNRTLRSLCGGKEI</sequence>
<name>B7PIX9_IXOSC</name>
<evidence type="ECO:0000313" key="1">
    <source>
        <dbReference type="EMBL" id="EEC06551.1"/>
    </source>
</evidence>
<gene>
    <name evidence="1" type="ORF">IscW_ISCW003485</name>
</gene>
<dbReference type="InterPro" id="IPR032675">
    <property type="entry name" value="LRR_dom_sf"/>
</dbReference>